<evidence type="ECO:0000256" key="6">
    <source>
        <dbReference type="ARBA" id="ARBA00047942"/>
    </source>
</evidence>
<keyword evidence="3" id="KW-0489">Methyltransferase</keyword>
<dbReference type="PRINTS" id="PR00506">
    <property type="entry name" value="D21N6MTFRASE"/>
</dbReference>
<comment type="caution">
    <text evidence="8">The sequence shown here is derived from an EMBL/GenBank/DDBJ whole genome shotgun (WGS) entry which is preliminary data.</text>
</comment>
<evidence type="ECO:0000313" key="8">
    <source>
        <dbReference type="EMBL" id="MBI5249933.1"/>
    </source>
</evidence>
<dbReference type="GO" id="GO:0032259">
    <property type="term" value="P:methylation"/>
    <property type="evidence" value="ECO:0007669"/>
    <property type="project" value="UniProtKB-KW"/>
</dbReference>
<evidence type="ECO:0000256" key="1">
    <source>
        <dbReference type="ARBA" id="ARBA00006594"/>
    </source>
</evidence>
<sequence>MLYSGDKPNPHLRRFVEAHIKVRPFHLQEDKYDVPEFDRPINTNKHSPIYGMHPYHLGKKPFDAIQAYISHYTSEGDLVLDPFCGSGSTALAALMLSRKSVAIDASPAATFITRFCISDRDPEDLRQRFEKLCLDVKPETDDLYGTRCHLCGGPAVIHHVIYSNVYQCPVCLKPVTLFEASLRKPSCCPTCFSRKGLIQPITPFLRASGYEPVAVSLSCKRQCGPKRLTRAITGSAAEIEAFERIDLPRIREIESSAMKHRYPDRFMMDVKEPAVPWGDEWRPSRNFRQISDLFTPRNLKAVAALMSAAGSDNDMRAIITSGMLAMSRKAQHLNGGGGYIPGNWALPPMSKQRNVIETLRKVFSRTYKAKQLLHPMLRSTDVCVSTQSATSLSEIPSSSVDYIFTDPPYGSAVQYAELNFLWEAWLGFSTAWHDCEVVVNNTRGKGPDDWAEMMRSAMGECRRVLKPGRWLSLCYHDTSVAMWGQIQRLMADAGFEIGECRVPLYIDTGSATYNQRVTQKAVKRDLVINFRKSPKPRFAMKPVWSESDFRERVRSCIHEYLRANPGAPKDRIYDHLISALMRDAHIQAINFERVLREVARKNKNAENSWFLKDPSS</sequence>
<evidence type="ECO:0000256" key="4">
    <source>
        <dbReference type="ARBA" id="ARBA00022679"/>
    </source>
</evidence>
<gene>
    <name evidence="8" type="ORF">HY912_10610</name>
</gene>
<protein>
    <recommendedName>
        <fullName evidence="2">site-specific DNA-methyltransferase (adenine-specific)</fullName>
        <ecNumber evidence="2">2.1.1.72</ecNumber>
    </recommendedName>
</protein>
<dbReference type="InterPro" id="IPR002941">
    <property type="entry name" value="DNA_methylase_N4/N6"/>
</dbReference>
<dbReference type="SUPFAM" id="SSF53335">
    <property type="entry name" value="S-adenosyl-L-methionine-dependent methyltransferases"/>
    <property type="match status" value="2"/>
</dbReference>
<name>A0A9D6V386_9BACT</name>
<evidence type="ECO:0000256" key="3">
    <source>
        <dbReference type="ARBA" id="ARBA00022603"/>
    </source>
</evidence>
<comment type="similarity">
    <text evidence="1">Belongs to the N(4)/N(6)-methyltransferase family.</text>
</comment>
<evidence type="ECO:0000256" key="5">
    <source>
        <dbReference type="ARBA" id="ARBA00022691"/>
    </source>
</evidence>
<dbReference type="GO" id="GO:0008170">
    <property type="term" value="F:N-methyltransferase activity"/>
    <property type="evidence" value="ECO:0007669"/>
    <property type="project" value="InterPro"/>
</dbReference>
<reference evidence="8" key="1">
    <citation type="submission" date="2020-07" db="EMBL/GenBank/DDBJ databases">
        <title>Huge and variable diversity of episymbiotic CPR bacteria and DPANN archaea in groundwater ecosystems.</title>
        <authorList>
            <person name="He C.Y."/>
            <person name="Keren R."/>
            <person name="Whittaker M."/>
            <person name="Farag I.F."/>
            <person name="Doudna J."/>
            <person name="Cate J.H.D."/>
            <person name="Banfield J.F."/>
        </authorList>
    </citation>
    <scope>NUCLEOTIDE SEQUENCE</scope>
    <source>
        <strain evidence="8">NC_groundwater_1664_Pr3_B-0.1um_52_9</strain>
    </source>
</reference>
<keyword evidence="4" id="KW-0808">Transferase</keyword>
<evidence type="ECO:0000259" key="7">
    <source>
        <dbReference type="Pfam" id="PF01555"/>
    </source>
</evidence>
<comment type="catalytic activity">
    <reaction evidence="6">
        <text>a 2'-deoxyadenosine in DNA + S-adenosyl-L-methionine = an N(6)-methyl-2'-deoxyadenosine in DNA + S-adenosyl-L-homocysteine + H(+)</text>
        <dbReference type="Rhea" id="RHEA:15197"/>
        <dbReference type="Rhea" id="RHEA-COMP:12418"/>
        <dbReference type="Rhea" id="RHEA-COMP:12419"/>
        <dbReference type="ChEBI" id="CHEBI:15378"/>
        <dbReference type="ChEBI" id="CHEBI:57856"/>
        <dbReference type="ChEBI" id="CHEBI:59789"/>
        <dbReference type="ChEBI" id="CHEBI:90615"/>
        <dbReference type="ChEBI" id="CHEBI:90616"/>
        <dbReference type="EC" id="2.1.1.72"/>
    </reaction>
</comment>
<dbReference type="InterPro" id="IPR029063">
    <property type="entry name" value="SAM-dependent_MTases_sf"/>
</dbReference>
<dbReference type="AlphaFoldDB" id="A0A9D6V386"/>
<dbReference type="Gene3D" id="3.40.50.150">
    <property type="entry name" value="Vaccinia Virus protein VP39"/>
    <property type="match status" value="2"/>
</dbReference>
<accession>A0A9D6V386</accession>
<evidence type="ECO:0000313" key="9">
    <source>
        <dbReference type="Proteomes" id="UP000807825"/>
    </source>
</evidence>
<dbReference type="EC" id="2.1.1.72" evidence="2"/>
<dbReference type="GO" id="GO:0009007">
    <property type="term" value="F:site-specific DNA-methyltransferase (adenine-specific) activity"/>
    <property type="evidence" value="ECO:0007669"/>
    <property type="project" value="UniProtKB-EC"/>
</dbReference>
<dbReference type="Proteomes" id="UP000807825">
    <property type="component" value="Unassembled WGS sequence"/>
</dbReference>
<dbReference type="InterPro" id="IPR002052">
    <property type="entry name" value="DNA_methylase_N6_adenine_CS"/>
</dbReference>
<organism evidence="8 9">
    <name type="scientific">Desulfomonile tiedjei</name>
    <dbReference type="NCBI Taxonomy" id="2358"/>
    <lineage>
        <taxon>Bacteria</taxon>
        <taxon>Pseudomonadati</taxon>
        <taxon>Thermodesulfobacteriota</taxon>
        <taxon>Desulfomonilia</taxon>
        <taxon>Desulfomonilales</taxon>
        <taxon>Desulfomonilaceae</taxon>
        <taxon>Desulfomonile</taxon>
    </lineage>
</organism>
<dbReference type="PROSITE" id="PS00092">
    <property type="entry name" value="N6_MTASE"/>
    <property type="match status" value="1"/>
</dbReference>
<keyword evidence="5" id="KW-0949">S-adenosyl-L-methionine</keyword>
<feature type="domain" description="DNA methylase N-4/N-6" evidence="7">
    <location>
        <begin position="42"/>
        <end position="107"/>
    </location>
</feature>
<proteinExistence type="inferred from homology"/>
<dbReference type="EMBL" id="JACRDE010000285">
    <property type="protein sequence ID" value="MBI5249933.1"/>
    <property type="molecule type" value="Genomic_DNA"/>
</dbReference>
<dbReference type="GO" id="GO:0003677">
    <property type="term" value="F:DNA binding"/>
    <property type="evidence" value="ECO:0007669"/>
    <property type="project" value="InterPro"/>
</dbReference>
<evidence type="ECO:0000256" key="2">
    <source>
        <dbReference type="ARBA" id="ARBA00011900"/>
    </source>
</evidence>
<dbReference type="InterPro" id="IPR002295">
    <property type="entry name" value="N4/N6-MTase_EcoPI_Mod-like"/>
</dbReference>
<dbReference type="Pfam" id="PF01555">
    <property type="entry name" value="N6_N4_Mtase"/>
    <property type="match status" value="1"/>
</dbReference>